<dbReference type="RefSeq" id="WP_107491645.1">
    <property type="nucleotide sequence ID" value="NZ_PZKC01000001.1"/>
</dbReference>
<keyword evidence="2" id="KW-1185">Reference proteome</keyword>
<dbReference type="InterPro" id="IPR006439">
    <property type="entry name" value="HAD-SF_hydro_IA"/>
</dbReference>
<dbReference type="SUPFAM" id="SSF56784">
    <property type="entry name" value="HAD-like"/>
    <property type="match status" value="1"/>
</dbReference>
<sequence length="218" mass="23674">MREPYQLIVFDWDGTLLDSAAAIVAAIMGACSDLGLPRPPEARARHVIGLGLGDALRHAVPELPESDYPRMVERYRHHYLASDHELALFDGTAEMIDALAARGRLLAVATGKSRVGLDRALRHSGLGAYFHATRCADECFSKPHPAMLLELMEELEVAPERTLMIGDTTHDLQMARNAGVDGLAVSFGAHPRAVLEAERPLACVHAPAELAAWLNENA</sequence>
<dbReference type="NCBIfam" id="TIGR01549">
    <property type="entry name" value="HAD-SF-IA-v1"/>
    <property type="match status" value="1"/>
</dbReference>
<dbReference type="GO" id="GO:0005829">
    <property type="term" value="C:cytosol"/>
    <property type="evidence" value="ECO:0007669"/>
    <property type="project" value="TreeGrafter"/>
</dbReference>
<dbReference type="GO" id="GO:0006281">
    <property type="term" value="P:DNA repair"/>
    <property type="evidence" value="ECO:0007669"/>
    <property type="project" value="TreeGrafter"/>
</dbReference>
<dbReference type="EMBL" id="PZKC01000001">
    <property type="protein sequence ID" value="PTD97885.1"/>
    <property type="molecule type" value="Genomic_DNA"/>
</dbReference>
<dbReference type="PANTHER" id="PTHR43434:SF24">
    <property type="entry name" value="HYDROLASE-RELATED"/>
    <property type="match status" value="1"/>
</dbReference>
<reference evidence="1 2" key="2">
    <citation type="submission" date="2018-04" db="EMBL/GenBank/DDBJ databases">
        <title>Thauera lacus sp. nov., isolated from an saline lake in Inner Mongolia, China.</title>
        <authorList>
            <person name="Liang Q.-Y."/>
        </authorList>
    </citation>
    <scope>NUCLEOTIDE SEQUENCE [LARGE SCALE GENOMIC DNA]</scope>
    <source>
        <strain evidence="1 2">D20</strain>
    </source>
</reference>
<protein>
    <submittedName>
        <fullName evidence="1">HAD family hydrolase</fullName>
    </submittedName>
</protein>
<dbReference type="OrthoDB" id="9782449at2"/>
<gene>
    <name evidence="1" type="ORF">C8261_00210</name>
</gene>
<reference evidence="1 2" key="1">
    <citation type="submission" date="2018-03" db="EMBL/GenBank/DDBJ databases">
        <authorList>
            <person name="Keele B.F."/>
        </authorList>
    </citation>
    <scope>NUCLEOTIDE SEQUENCE [LARGE SCALE GENOMIC DNA]</scope>
    <source>
        <strain evidence="1 2">D20</strain>
    </source>
</reference>
<organism evidence="1 2">
    <name type="scientific">Pseudothauera lacus</name>
    <dbReference type="NCBI Taxonomy" id="2136175"/>
    <lineage>
        <taxon>Bacteria</taxon>
        <taxon>Pseudomonadati</taxon>
        <taxon>Pseudomonadota</taxon>
        <taxon>Betaproteobacteria</taxon>
        <taxon>Rhodocyclales</taxon>
        <taxon>Zoogloeaceae</taxon>
        <taxon>Pseudothauera</taxon>
    </lineage>
</organism>
<dbReference type="InterPro" id="IPR023214">
    <property type="entry name" value="HAD_sf"/>
</dbReference>
<keyword evidence="1" id="KW-0378">Hydrolase</keyword>
<dbReference type="PROSITE" id="PS51257">
    <property type="entry name" value="PROKAR_LIPOPROTEIN"/>
    <property type="match status" value="1"/>
</dbReference>
<comment type="caution">
    <text evidence="1">The sequence shown here is derived from an EMBL/GenBank/DDBJ whole genome shotgun (WGS) entry which is preliminary data.</text>
</comment>
<proteinExistence type="predicted"/>
<dbReference type="Pfam" id="PF13419">
    <property type="entry name" value="HAD_2"/>
    <property type="match status" value="1"/>
</dbReference>
<dbReference type="InterPro" id="IPR023198">
    <property type="entry name" value="PGP-like_dom2"/>
</dbReference>
<dbReference type="Gene3D" id="3.40.50.1000">
    <property type="entry name" value="HAD superfamily/HAD-like"/>
    <property type="match status" value="1"/>
</dbReference>
<dbReference type="SFLD" id="SFLDG01135">
    <property type="entry name" value="C1.5.6:_HAD__Beta-PGM__Phospha"/>
    <property type="match status" value="1"/>
</dbReference>
<evidence type="ECO:0000313" key="1">
    <source>
        <dbReference type="EMBL" id="PTD97885.1"/>
    </source>
</evidence>
<dbReference type="SFLD" id="SFLDG01129">
    <property type="entry name" value="C1.5:_HAD__Beta-PGM__Phosphata"/>
    <property type="match status" value="1"/>
</dbReference>
<dbReference type="InterPro" id="IPR041492">
    <property type="entry name" value="HAD_2"/>
</dbReference>
<dbReference type="InterPro" id="IPR050155">
    <property type="entry name" value="HAD-like_hydrolase_sf"/>
</dbReference>
<dbReference type="Gene3D" id="1.10.150.240">
    <property type="entry name" value="Putative phosphatase, domain 2"/>
    <property type="match status" value="1"/>
</dbReference>
<dbReference type="SFLD" id="SFLDS00003">
    <property type="entry name" value="Haloacid_Dehalogenase"/>
    <property type="match status" value="1"/>
</dbReference>
<dbReference type="Proteomes" id="UP000241193">
    <property type="component" value="Unassembled WGS sequence"/>
</dbReference>
<name>A0A2T4IJD9_9RHOO</name>
<dbReference type="PANTHER" id="PTHR43434">
    <property type="entry name" value="PHOSPHOGLYCOLATE PHOSPHATASE"/>
    <property type="match status" value="1"/>
</dbReference>
<dbReference type="InterPro" id="IPR036412">
    <property type="entry name" value="HAD-like_sf"/>
</dbReference>
<evidence type="ECO:0000313" key="2">
    <source>
        <dbReference type="Proteomes" id="UP000241193"/>
    </source>
</evidence>
<dbReference type="GO" id="GO:0008967">
    <property type="term" value="F:phosphoglycolate phosphatase activity"/>
    <property type="evidence" value="ECO:0007669"/>
    <property type="project" value="TreeGrafter"/>
</dbReference>
<accession>A0A2T4IJD9</accession>
<dbReference type="AlphaFoldDB" id="A0A2T4IJD9"/>
<dbReference type="NCBIfam" id="TIGR01509">
    <property type="entry name" value="HAD-SF-IA-v3"/>
    <property type="match status" value="1"/>
</dbReference>